<comment type="caution">
    <text evidence="2">The sequence shown here is derived from an EMBL/GenBank/DDBJ whole genome shotgun (WGS) entry which is preliminary data.</text>
</comment>
<dbReference type="RefSeq" id="WP_285341847.1">
    <property type="nucleotide sequence ID" value="NZ_JASITI010000011.1"/>
</dbReference>
<evidence type="ECO:0008006" key="4">
    <source>
        <dbReference type="Google" id="ProtNLM"/>
    </source>
</evidence>
<sequence>MTHEEKAAADEGVYGKEAAVGLSAGLSAGILLGLLVFDNIGAGLALGTSLGLTVPVLRRSLAAKRAAARPGGDGA</sequence>
<evidence type="ECO:0000313" key="2">
    <source>
        <dbReference type="EMBL" id="MDK9496307.1"/>
    </source>
</evidence>
<name>A0ABT7GRT2_9ACTN</name>
<dbReference type="EMBL" id="JASITI010000011">
    <property type="protein sequence ID" value="MDK9496307.1"/>
    <property type="molecule type" value="Genomic_DNA"/>
</dbReference>
<dbReference type="Proteomes" id="UP001223390">
    <property type="component" value="Unassembled WGS sequence"/>
</dbReference>
<feature type="transmembrane region" description="Helical" evidence="1">
    <location>
        <begin position="30"/>
        <end position="57"/>
    </location>
</feature>
<gene>
    <name evidence="2" type="ORF">QEZ40_000756</name>
</gene>
<keyword evidence="1" id="KW-0472">Membrane</keyword>
<evidence type="ECO:0000256" key="1">
    <source>
        <dbReference type="SAM" id="Phobius"/>
    </source>
</evidence>
<keyword evidence="3" id="KW-1185">Reference proteome</keyword>
<keyword evidence="1" id="KW-1133">Transmembrane helix</keyword>
<keyword evidence="1" id="KW-0812">Transmembrane</keyword>
<proteinExistence type="predicted"/>
<organism evidence="2 3">
    <name type="scientific">Streptomyces katrae</name>
    <dbReference type="NCBI Taxonomy" id="68223"/>
    <lineage>
        <taxon>Bacteria</taxon>
        <taxon>Bacillati</taxon>
        <taxon>Actinomycetota</taxon>
        <taxon>Actinomycetes</taxon>
        <taxon>Kitasatosporales</taxon>
        <taxon>Streptomycetaceae</taxon>
        <taxon>Streptomyces</taxon>
    </lineage>
</organism>
<accession>A0ABT7GRT2</accession>
<evidence type="ECO:0000313" key="3">
    <source>
        <dbReference type="Proteomes" id="UP001223390"/>
    </source>
</evidence>
<reference evidence="2 3" key="1">
    <citation type="submission" date="2023-05" db="EMBL/GenBank/DDBJ databases">
        <title>Sequencing and Assembly of Streptomyces sp. NP73.</title>
        <authorList>
            <person name="Konwar A.N."/>
            <person name="Saikia K."/>
            <person name="Thakur D."/>
        </authorList>
    </citation>
    <scope>NUCLEOTIDE SEQUENCE [LARGE SCALE GENOMIC DNA]</scope>
    <source>
        <strain evidence="2 3">NP73</strain>
    </source>
</reference>
<protein>
    <recommendedName>
        <fullName evidence="4">Glycine zipper family protein</fullName>
    </recommendedName>
</protein>